<comment type="subcellular location">
    <subcellularLocation>
        <location evidence="1">Cell membrane</location>
        <topology evidence="1">Multi-pass membrane protein</topology>
    </subcellularLocation>
</comment>
<dbReference type="Proteomes" id="UP000886857">
    <property type="component" value="Unassembled WGS sequence"/>
</dbReference>
<feature type="transmembrane region" description="Helical" evidence="6">
    <location>
        <begin position="366"/>
        <end position="387"/>
    </location>
</feature>
<feature type="transmembrane region" description="Helical" evidence="6">
    <location>
        <begin position="236"/>
        <end position="263"/>
    </location>
</feature>
<name>A0A9D1N9J6_9FIRM</name>
<evidence type="ECO:0000256" key="5">
    <source>
        <dbReference type="ARBA" id="ARBA00023136"/>
    </source>
</evidence>
<dbReference type="EMBL" id="DVOE01000027">
    <property type="protein sequence ID" value="HIU98593.1"/>
    <property type="molecule type" value="Genomic_DNA"/>
</dbReference>
<feature type="transmembrane region" description="Helical" evidence="6">
    <location>
        <begin position="127"/>
        <end position="150"/>
    </location>
</feature>
<organism evidence="7 8">
    <name type="scientific">Candidatus Limadaptatus stercoripullorum</name>
    <dbReference type="NCBI Taxonomy" id="2840846"/>
    <lineage>
        <taxon>Bacteria</taxon>
        <taxon>Bacillati</taxon>
        <taxon>Bacillota</taxon>
        <taxon>Clostridia</taxon>
        <taxon>Eubacteriales</taxon>
        <taxon>Candidatus Limadaptatus</taxon>
    </lineage>
</organism>
<feature type="transmembrane region" description="Helical" evidence="6">
    <location>
        <begin position="188"/>
        <end position="215"/>
    </location>
</feature>
<feature type="transmembrane region" description="Helical" evidence="6">
    <location>
        <begin position="50"/>
        <end position="71"/>
    </location>
</feature>
<reference evidence="7" key="2">
    <citation type="journal article" date="2021" name="PeerJ">
        <title>Extensive microbial diversity within the chicken gut microbiome revealed by metagenomics and culture.</title>
        <authorList>
            <person name="Gilroy R."/>
            <person name="Ravi A."/>
            <person name="Getino M."/>
            <person name="Pursley I."/>
            <person name="Horton D.L."/>
            <person name="Alikhan N.F."/>
            <person name="Baker D."/>
            <person name="Gharbi K."/>
            <person name="Hall N."/>
            <person name="Watson M."/>
            <person name="Adriaenssens E.M."/>
            <person name="Foster-Nyarko E."/>
            <person name="Jarju S."/>
            <person name="Secka A."/>
            <person name="Antonio M."/>
            <person name="Oren A."/>
            <person name="Chaudhuri R.R."/>
            <person name="La Ragione R."/>
            <person name="Hildebrand F."/>
            <person name="Pallen M.J."/>
        </authorList>
    </citation>
    <scope>NUCLEOTIDE SEQUENCE</scope>
    <source>
        <strain evidence="7">10406</strain>
    </source>
</reference>
<feature type="transmembrane region" description="Helical" evidence="6">
    <location>
        <begin position="283"/>
        <end position="306"/>
    </location>
</feature>
<sequence>MRARVAGAEKSSGRRLAGGAALLAASAVIAKIVGACYRVPLTNILGAEGIGLYQLVFPVFALMTTLSSAGIPSALARTVAEKRGAGESPAGALMSALALITCASLVCFLVTVLAARPIAAAQGNPEAWTGYVAVAPAVLFVGIVAGLRGWFQGELDMLPTALSNVMEQVVKLGAGVGFALALKDRGTVAAVAGALAGVTLSELAAAIYLAVLAAVRAKRGGIAPRDLRPGKGGIRIMARAAAPFAAAALIMPLGTFLDSFIIVNALRLGGVSPALATAQYGLYSGPVASLVTAPVVAIMSLAVAVMPSVSLSRAGRDLEGLVAKCRMSIKLVYLIGVPAALFFVIFGRDILGLLYPGLTGGEIALAGRLLSVQAVSVVLVSATQIYISLLQGLDRARSAVKALFSALIVKVVLSLTLTRFMGITGASVASVVMSAVSLAVLAVSFRRLTDIGEQKNIAKVLLAGVIMSAAGMLVKAYVPGGVAAVAAGLLPVILVYAPAVMTAGIFSEQELLSLPLGVRLVHLRRRLRFWD</sequence>
<evidence type="ECO:0000256" key="6">
    <source>
        <dbReference type="SAM" id="Phobius"/>
    </source>
</evidence>
<evidence type="ECO:0000256" key="2">
    <source>
        <dbReference type="ARBA" id="ARBA00022475"/>
    </source>
</evidence>
<feature type="transmembrane region" description="Helical" evidence="6">
    <location>
        <begin position="457"/>
        <end position="478"/>
    </location>
</feature>
<keyword evidence="5 6" id="KW-0472">Membrane</keyword>
<evidence type="ECO:0000256" key="3">
    <source>
        <dbReference type="ARBA" id="ARBA00022692"/>
    </source>
</evidence>
<dbReference type="PANTHER" id="PTHR30250">
    <property type="entry name" value="PST FAMILY PREDICTED COLANIC ACID TRANSPORTER"/>
    <property type="match status" value="1"/>
</dbReference>
<dbReference type="PIRSF" id="PIRSF038958">
    <property type="entry name" value="PG_synth_SpoVB"/>
    <property type="match status" value="1"/>
</dbReference>
<evidence type="ECO:0000313" key="7">
    <source>
        <dbReference type="EMBL" id="HIU98593.1"/>
    </source>
</evidence>
<evidence type="ECO:0000256" key="1">
    <source>
        <dbReference type="ARBA" id="ARBA00004651"/>
    </source>
</evidence>
<comment type="caution">
    <text evidence="7">The sequence shown here is derived from an EMBL/GenBank/DDBJ whole genome shotgun (WGS) entry which is preliminary data.</text>
</comment>
<protein>
    <submittedName>
        <fullName evidence="7">Oligosaccharide flippase family protein</fullName>
    </submittedName>
</protein>
<evidence type="ECO:0000313" key="8">
    <source>
        <dbReference type="Proteomes" id="UP000886857"/>
    </source>
</evidence>
<dbReference type="PANTHER" id="PTHR30250:SF21">
    <property type="entry name" value="LIPID II FLIPPASE MURJ"/>
    <property type="match status" value="1"/>
</dbReference>
<gene>
    <name evidence="7" type="ORF">IAC73_01970</name>
</gene>
<evidence type="ECO:0000256" key="4">
    <source>
        <dbReference type="ARBA" id="ARBA00022989"/>
    </source>
</evidence>
<reference evidence="7" key="1">
    <citation type="submission" date="2020-10" db="EMBL/GenBank/DDBJ databases">
        <authorList>
            <person name="Gilroy R."/>
        </authorList>
    </citation>
    <scope>NUCLEOTIDE SEQUENCE</scope>
    <source>
        <strain evidence="7">10406</strain>
    </source>
</reference>
<feature type="transmembrane region" description="Helical" evidence="6">
    <location>
        <begin position="92"/>
        <end position="115"/>
    </location>
</feature>
<proteinExistence type="predicted"/>
<feature type="transmembrane region" description="Helical" evidence="6">
    <location>
        <begin position="484"/>
        <end position="506"/>
    </location>
</feature>
<dbReference type="InterPro" id="IPR050833">
    <property type="entry name" value="Poly_Biosynth_Transport"/>
</dbReference>
<accession>A0A9D1N9J6</accession>
<keyword evidence="2" id="KW-1003">Cell membrane</keyword>
<dbReference type="InterPro" id="IPR002797">
    <property type="entry name" value="Polysacc_synth"/>
</dbReference>
<dbReference type="InterPro" id="IPR024923">
    <property type="entry name" value="PG_synth_SpoVB"/>
</dbReference>
<feature type="transmembrane region" description="Helical" evidence="6">
    <location>
        <begin position="327"/>
        <end position="346"/>
    </location>
</feature>
<feature type="transmembrane region" description="Helical" evidence="6">
    <location>
        <begin position="423"/>
        <end position="445"/>
    </location>
</feature>
<dbReference type="GO" id="GO:0005886">
    <property type="term" value="C:plasma membrane"/>
    <property type="evidence" value="ECO:0007669"/>
    <property type="project" value="UniProtKB-SubCell"/>
</dbReference>
<dbReference type="AlphaFoldDB" id="A0A9D1N9J6"/>
<keyword evidence="3 6" id="KW-0812">Transmembrane</keyword>
<keyword evidence="4 6" id="KW-1133">Transmembrane helix</keyword>
<feature type="transmembrane region" description="Helical" evidence="6">
    <location>
        <begin position="399"/>
        <end position="417"/>
    </location>
</feature>
<dbReference type="Pfam" id="PF01943">
    <property type="entry name" value="Polysacc_synt"/>
    <property type="match status" value="1"/>
</dbReference>